<dbReference type="Proteomes" id="UP000567922">
    <property type="component" value="Unassembled WGS sequence"/>
</dbReference>
<sequence>MADANVDPGLERAIVRSNVNPADEPSVGWGWHGEAPKAFQIVGWLFTILVFAYLIGNHDGNVENMWIIGVGVALVFLLVRYNISTRKERKRRI</sequence>
<protein>
    <recommendedName>
        <fullName evidence="4">DUF2631 domain-containing protein</fullName>
    </recommendedName>
</protein>
<accession>A0A839RRM2</accession>
<keyword evidence="3" id="KW-1185">Reference proteome</keyword>
<evidence type="ECO:0008006" key="4">
    <source>
        <dbReference type="Google" id="ProtNLM"/>
    </source>
</evidence>
<name>A0A839RRM2_9ACTN</name>
<reference evidence="2 3" key="1">
    <citation type="submission" date="2020-08" db="EMBL/GenBank/DDBJ databases">
        <title>Sequencing the genomes of 1000 actinobacteria strains.</title>
        <authorList>
            <person name="Klenk H.-P."/>
        </authorList>
    </citation>
    <scope>NUCLEOTIDE SEQUENCE [LARGE SCALE GENOMIC DNA]</scope>
    <source>
        <strain evidence="2 3">DSM 45258</strain>
    </source>
</reference>
<dbReference type="InterPro" id="IPR024341">
    <property type="entry name" value="DUF2631"/>
</dbReference>
<evidence type="ECO:0000256" key="1">
    <source>
        <dbReference type="SAM" id="Phobius"/>
    </source>
</evidence>
<organism evidence="2 3">
    <name type="scientific">Hoyosella altamirensis</name>
    <dbReference type="NCBI Taxonomy" id="616997"/>
    <lineage>
        <taxon>Bacteria</taxon>
        <taxon>Bacillati</taxon>
        <taxon>Actinomycetota</taxon>
        <taxon>Actinomycetes</taxon>
        <taxon>Mycobacteriales</taxon>
        <taxon>Hoyosellaceae</taxon>
        <taxon>Hoyosella</taxon>
    </lineage>
</organism>
<feature type="transmembrane region" description="Helical" evidence="1">
    <location>
        <begin position="41"/>
        <end position="58"/>
    </location>
</feature>
<dbReference type="Pfam" id="PF10939">
    <property type="entry name" value="DUF2631"/>
    <property type="match status" value="1"/>
</dbReference>
<keyword evidence="1" id="KW-0472">Membrane</keyword>
<keyword evidence="1" id="KW-1133">Transmembrane helix</keyword>
<proteinExistence type="predicted"/>
<feature type="transmembrane region" description="Helical" evidence="1">
    <location>
        <begin position="64"/>
        <end position="83"/>
    </location>
</feature>
<evidence type="ECO:0000313" key="3">
    <source>
        <dbReference type="Proteomes" id="UP000567922"/>
    </source>
</evidence>
<dbReference type="RefSeq" id="WP_083962332.1">
    <property type="nucleotide sequence ID" value="NZ_BDDI01000008.1"/>
</dbReference>
<dbReference type="AlphaFoldDB" id="A0A839RRM2"/>
<dbReference type="EMBL" id="JACHWS010000003">
    <property type="protein sequence ID" value="MBB3038603.1"/>
    <property type="molecule type" value="Genomic_DNA"/>
</dbReference>
<keyword evidence="1" id="KW-0812">Transmembrane</keyword>
<dbReference type="OrthoDB" id="3401220at2"/>
<gene>
    <name evidence="2" type="ORF">FHU29_003072</name>
</gene>
<comment type="caution">
    <text evidence="2">The sequence shown here is derived from an EMBL/GenBank/DDBJ whole genome shotgun (WGS) entry which is preliminary data.</text>
</comment>
<evidence type="ECO:0000313" key="2">
    <source>
        <dbReference type="EMBL" id="MBB3038603.1"/>
    </source>
</evidence>